<dbReference type="Pfam" id="PF08443">
    <property type="entry name" value="RimK"/>
    <property type="match status" value="2"/>
</dbReference>
<dbReference type="InterPro" id="IPR011761">
    <property type="entry name" value="ATP-grasp"/>
</dbReference>
<dbReference type="PROSITE" id="PS01011">
    <property type="entry name" value="FOLYLPOLYGLU_SYNT_1"/>
    <property type="match status" value="1"/>
</dbReference>
<dbReference type="InterPro" id="IPR036565">
    <property type="entry name" value="Mur-like_cat_sf"/>
</dbReference>
<dbReference type="GO" id="GO:0071161">
    <property type="term" value="F:cyanophycin synthetase activity (L-arginine-adding)"/>
    <property type="evidence" value="ECO:0007669"/>
    <property type="project" value="UniProtKB-EC"/>
</dbReference>
<reference evidence="16 17" key="1">
    <citation type="submission" date="2022-02" db="EMBL/GenBank/DDBJ databases">
        <title>Paenibacillus sp. MBLB1776 Whole Genome Shotgun Sequencing.</title>
        <authorList>
            <person name="Hwang C.Y."/>
            <person name="Cho E.-S."/>
            <person name="Seo M.-J."/>
        </authorList>
    </citation>
    <scope>NUCLEOTIDE SEQUENCE [LARGE SCALE GENOMIC DNA]</scope>
    <source>
        <strain evidence="16 17">MBLB1776</strain>
    </source>
</reference>
<evidence type="ECO:0000256" key="7">
    <source>
        <dbReference type="ARBA" id="ARBA00022036"/>
    </source>
</evidence>
<evidence type="ECO:0000256" key="5">
    <source>
        <dbReference type="ARBA" id="ARBA00012968"/>
    </source>
</evidence>
<sequence length="875" mass="96378">MKINRIKFWTGPNLYSFRPTIWVELDLEELEDKPSHLLPGFVDRLLHIMPTLKTHTCSLGYPGGLVERLREGTWMGHILEHMALEIQHLAGIPVKRGKTVTSERKGIYFVTFDYKEKESGLHAFHAAYELVEGLLEGKEDLDAAPYVTKTAELYYANKLGPSTEAIFEAAKARKIPVERVGKDSFLRLGTGSRQKYVQATVSSQTSYLAVENSCDKEMTKRLLEDAGLPVPEGTVVRSSRELPRTAESLGFPLVIKPLNGRQGQGVVTNIQSPEQLHSAFTQVGEEGRDYIVERYFAGEDYRFVVVGGELVAASLRIPPRVTGDGKKTIRELIEEENLNPLRGECHEKPMTRIPLDERTECYLAKNGLSLEAVPRKGEEIEVLGNANLSTGGKAIDVTDTVHADYRSMAIRAAGAVGLDIAGIDIISPDVTVPFNPDKAVILEVNAAPGIRMHHYPSEGKSRDVGGAIMDYLFPSREEATIPVVAVTGTNGKTTTSRLVAHLLKKEGRRIGLTNSDGVWVDDQVLDTGDCSGPGSARRILTHPEVDLAVLETARGGMLREGLAFRYCDVGIVTNVSEDHLGLDGVETMDDLRKLKQLVAEVVLPEGTCILNADDEHCLQMAEHTNGRVVYFSLRADNAVVREAVKSGGEAWYLDEGWIVCARNGEAVRFLPAAHIPLTIKGLALHNIANVMAGLAAAHALGKTLAELRNQVITFFPSLKQNRGRFNVLEKDGRILVADYAHNVAGVEAMFTTIKGMEKKRVITVASAAGDRPDKAIVEMGTVIGRESDYFIVKEDHDLRGRPPEEAAALLTQGAHRGGLTGERIKQVLDEKKAFHQAWQMSMPGDILLMLHDSFRNFEDFLKEMNRNPGRLKKVD</sequence>
<dbReference type="KEGG" id="paun:MJA45_10515"/>
<dbReference type="PANTHER" id="PTHR23135">
    <property type="entry name" value="MUR LIGASE FAMILY MEMBER"/>
    <property type="match status" value="1"/>
</dbReference>
<dbReference type="GO" id="GO:0005524">
    <property type="term" value="F:ATP binding"/>
    <property type="evidence" value="ECO:0007669"/>
    <property type="project" value="UniProtKB-UniRule"/>
</dbReference>
<dbReference type="InterPro" id="IPR044019">
    <property type="entry name" value="Cyanophycin_syn_N"/>
</dbReference>
<comment type="subunit">
    <text evidence="4">Homodimer.</text>
</comment>
<dbReference type="SUPFAM" id="SSF56059">
    <property type="entry name" value="Glutathione synthetase ATP-binding domain-like"/>
    <property type="match status" value="1"/>
</dbReference>
<evidence type="ECO:0000256" key="9">
    <source>
        <dbReference type="ARBA" id="ARBA00022741"/>
    </source>
</evidence>
<evidence type="ECO:0000256" key="1">
    <source>
        <dbReference type="ARBA" id="ARBA00003184"/>
    </source>
</evidence>
<evidence type="ECO:0000259" key="15">
    <source>
        <dbReference type="PROSITE" id="PS50975"/>
    </source>
</evidence>
<dbReference type="Proteomes" id="UP001305702">
    <property type="component" value="Chromosome"/>
</dbReference>
<dbReference type="Pfam" id="PF08245">
    <property type="entry name" value="Mur_ligase_M"/>
    <property type="match status" value="1"/>
</dbReference>
<dbReference type="GO" id="GO:0004326">
    <property type="term" value="F:tetrahydrofolylpolyglutamate synthase activity"/>
    <property type="evidence" value="ECO:0007669"/>
    <property type="project" value="InterPro"/>
</dbReference>
<evidence type="ECO:0000256" key="8">
    <source>
        <dbReference type="ARBA" id="ARBA00022598"/>
    </source>
</evidence>
<comment type="function">
    <text evidence="1">Catalyzes the ATP-dependent polymerization of arginine and aspartate to multi-L-arginyl-poly-L-aspartic acid (cyanophycin; a water-insoluble reserve polymer).</text>
</comment>
<dbReference type="SUPFAM" id="SSF53244">
    <property type="entry name" value="MurD-like peptide ligases, peptide-binding domain"/>
    <property type="match status" value="1"/>
</dbReference>
<comment type="similarity">
    <text evidence="3">In the C-terminal section; belongs to the MurCDEF family.</text>
</comment>
<keyword evidence="17" id="KW-1185">Reference proteome</keyword>
<dbReference type="Gene3D" id="3.40.1190.10">
    <property type="entry name" value="Mur-like, catalytic domain"/>
    <property type="match status" value="1"/>
</dbReference>
<dbReference type="InterPro" id="IPR018109">
    <property type="entry name" value="Folylpolyglutamate_synth_CS"/>
</dbReference>
<organism evidence="16 17">
    <name type="scientific">Paenibacillus aurantius</name>
    <dbReference type="NCBI Taxonomy" id="2918900"/>
    <lineage>
        <taxon>Bacteria</taxon>
        <taxon>Bacillati</taxon>
        <taxon>Bacillota</taxon>
        <taxon>Bacilli</taxon>
        <taxon>Bacillales</taxon>
        <taxon>Paenibacillaceae</taxon>
        <taxon>Paenibacillus</taxon>
    </lineage>
</organism>
<accession>A0AA96LL72</accession>
<dbReference type="EC" id="6.3.2.29" evidence="6"/>
<dbReference type="GO" id="GO:0071160">
    <property type="term" value="F:cyanophycin synthetase activity (L-aspartate-adding)"/>
    <property type="evidence" value="ECO:0007669"/>
    <property type="project" value="UniProtKB-EC"/>
</dbReference>
<keyword evidence="9 14" id="KW-0547">Nucleotide-binding</keyword>
<dbReference type="EMBL" id="CP130318">
    <property type="protein sequence ID" value="WNQ13427.1"/>
    <property type="molecule type" value="Genomic_DNA"/>
</dbReference>
<dbReference type="EC" id="6.3.2.30" evidence="5"/>
<proteinExistence type="inferred from homology"/>
<evidence type="ECO:0000256" key="2">
    <source>
        <dbReference type="ARBA" id="ARBA00004752"/>
    </source>
</evidence>
<dbReference type="InterPro" id="IPR004101">
    <property type="entry name" value="Mur_ligase_C"/>
</dbReference>
<dbReference type="Pfam" id="PF02875">
    <property type="entry name" value="Mur_ligase_C"/>
    <property type="match status" value="1"/>
</dbReference>
<evidence type="ECO:0000256" key="11">
    <source>
        <dbReference type="ARBA" id="ARBA00031353"/>
    </source>
</evidence>
<comment type="pathway">
    <text evidence="2">Cell wall biogenesis; peptidoglycan biosynthesis.</text>
</comment>
<dbReference type="InterPro" id="IPR013651">
    <property type="entry name" value="ATP-grasp_RimK-type"/>
</dbReference>
<dbReference type="InterPro" id="IPR011810">
    <property type="entry name" value="Cya_phycin_syn"/>
</dbReference>
<comment type="catalytic activity">
    <reaction evidence="12">
        <text>[L-4-(L-arginin-2-N-yl)aspartate](n)-L-aspartate + L-arginine + ATP = [L-4-(L-arginin-2-N-yl)aspartate](n+1) + ADP + phosphate + H(+)</text>
        <dbReference type="Rhea" id="RHEA:23888"/>
        <dbReference type="Rhea" id="RHEA-COMP:13732"/>
        <dbReference type="Rhea" id="RHEA-COMP:13733"/>
        <dbReference type="ChEBI" id="CHEBI:15378"/>
        <dbReference type="ChEBI" id="CHEBI:30616"/>
        <dbReference type="ChEBI" id="CHEBI:32682"/>
        <dbReference type="ChEBI" id="CHEBI:43474"/>
        <dbReference type="ChEBI" id="CHEBI:137986"/>
        <dbReference type="ChEBI" id="CHEBI:137990"/>
        <dbReference type="ChEBI" id="CHEBI:456216"/>
        <dbReference type="EC" id="6.3.2.30"/>
    </reaction>
</comment>
<evidence type="ECO:0000256" key="4">
    <source>
        <dbReference type="ARBA" id="ARBA00011738"/>
    </source>
</evidence>
<dbReference type="PROSITE" id="PS50975">
    <property type="entry name" value="ATP_GRASP"/>
    <property type="match status" value="1"/>
</dbReference>
<feature type="domain" description="ATP-grasp" evidence="15">
    <location>
        <begin position="220"/>
        <end position="473"/>
    </location>
</feature>
<evidence type="ECO:0000256" key="13">
    <source>
        <dbReference type="ARBA" id="ARBA00048425"/>
    </source>
</evidence>
<dbReference type="InterPro" id="IPR036615">
    <property type="entry name" value="Mur_ligase_C_dom_sf"/>
</dbReference>
<evidence type="ECO:0000313" key="17">
    <source>
        <dbReference type="Proteomes" id="UP001305702"/>
    </source>
</evidence>
<dbReference type="AlphaFoldDB" id="A0AA96LL72"/>
<protein>
    <recommendedName>
        <fullName evidence="7">Cyanophycin synthetase</fullName>
        <ecNumber evidence="6">6.3.2.29</ecNumber>
        <ecNumber evidence="5">6.3.2.30</ecNumber>
    </recommendedName>
    <alternativeName>
        <fullName evidence="11">Cyanophycin synthase</fullName>
    </alternativeName>
</protein>
<evidence type="ECO:0000256" key="6">
    <source>
        <dbReference type="ARBA" id="ARBA00013005"/>
    </source>
</evidence>
<gene>
    <name evidence="16" type="primary">cphA</name>
    <name evidence="16" type="ORF">MJA45_10515</name>
</gene>
<dbReference type="Gene3D" id="3.90.190.20">
    <property type="entry name" value="Mur ligase, C-terminal domain"/>
    <property type="match status" value="1"/>
</dbReference>
<comment type="catalytic activity">
    <reaction evidence="13">
        <text>[L-4-(L-arginin-2-N-yl)aspartate](n) + L-aspartate + ATP = [L-4-(L-arginin-2-N-yl)aspartate](n)-L-aspartate + ADP + phosphate + H(+)</text>
        <dbReference type="Rhea" id="RHEA:13277"/>
        <dbReference type="Rhea" id="RHEA-COMP:13728"/>
        <dbReference type="Rhea" id="RHEA-COMP:13733"/>
        <dbReference type="ChEBI" id="CHEBI:15378"/>
        <dbReference type="ChEBI" id="CHEBI:29991"/>
        <dbReference type="ChEBI" id="CHEBI:30616"/>
        <dbReference type="ChEBI" id="CHEBI:43474"/>
        <dbReference type="ChEBI" id="CHEBI:137986"/>
        <dbReference type="ChEBI" id="CHEBI:137990"/>
        <dbReference type="ChEBI" id="CHEBI:456216"/>
        <dbReference type="EC" id="6.3.2.29"/>
    </reaction>
</comment>
<dbReference type="RefSeq" id="WP_315607207.1">
    <property type="nucleotide sequence ID" value="NZ_CP130318.1"/>
</dbReference>
<evidence type="ECO:0000256" key="3">
    <source>
        <dbReference type="ARBA" id="ARBA00009060"/>
    </source>
</evidence>
<dbReference type="Pfam" id="PF18921">
    <property type="entry name" value="Cyanophycin_syn"/>
    <property type="match status" value="1"/>
</dbReference>
<dbReference type="SUPFAM" id="SSF53623">
    <property type="entry name" value="MurD-like peptide ligases, catalytic domain"/>
    <property type="match status" value="1"/>
</dbReference>
<keyword evidence="8 16" id="KW-0436">Ligase</keyword>
<dbReference type="GO" id="GO:0046872">
    <property type="term" value="F:metal ion binding"/>
    <property type="evidence" value="ECO:0007669"/>
    <property type="project" value="InterPro"/>
</dbReference>
<dbReference type="Gene3D" id="3.30.470.20">
    <property type="entry name" value="ATP-grasp fold, B domain"/>
    <property type="match status" value="2"/>
</dbReference>
<name>A0AA96LL72_9BACL</name>
<evidence type="ECO:0000256" key="14">
    <source>
        <dbReference type="PROSITE-ProRule" id="PRU00409"/>
    </source>
</evidence>
<dbReference type="NCBIfam" id="NF010623">
    <property type="entry name" value="PRK14016.1"/>
    <property type="match status" value="1"/>
</dbReference>
<evidence type="ECO:0000256" key="10">
    <source>
        <dbReference type="ARBA" id="ARBA00022840"/>
    </source>
</evidence>
<dbReference type="PANTHER" id="PTHR23135:SF18">
    <property type="entry name" value="CYANOPHYCIN SYNTHETASE"/>
    <property type="match status" value="1"/>
</dbReference>
<keyword evidence="10 14" id="KW-0067">ATP-binding</keyword>
<dbReference type="NCBIfam" id="TIGR02068">
    <property type="entry name" value="cya_phycin_syn"/>
    <property type="match status" value="1"/>
</dbReference>
<evidence type="ECO:0000313" key="16">
    <source>
        <dbReference type="EMBL" id="WNQ13427.1"/>
    </source>
</evidence>
<dbReference type="InterPro" id="IPR013221">
    <property type="entry name" value="Mur_ligase_cen"/>
</dbReference>
<evidence type="ECO:0000256" key="12">
    <source>
        <dbReference type="ARBA" id="ARBA00048094"/>
    </source>
</evidence>